<comment type="caution">
    <text evidence="9">The sequence shown here is derived from an EMBL/GenBank/DDBJ whole genome shotgun (WGS) entry which is preliminary data.</text>
</comment>
<dbReference type="Proteomes" id="UP000243528">
    <property type="component" value="Unassembled WGS sequence"/>
</dbReference>
<keyword evidence="10" id="KW-1185">Reference proteome</keyword>
<feature type="transmembrane region" description="Helical" evidence="7">
    <location>
        <begin position="220"/>
        <end position="241"/>
    </location>
</feature>
<gene>
    <name evidence="9" type="ORF">CLV30_101333</name>
</gene>
<feature type="domain" description="EamA" evidence="8">
    <location>
        <begin position="16"/>
        <end position="145"/>
    </location>
</feature>
<evidence type="ECO:0000256" key="5">
    <source>
        <dbReference type="ARBA" id="ARBA00023136"/>
    </source>
</evidence>
<evidence type="ECO:0000313" key="9">
    <source>
        <dbReference type="EMBL" id="PSL08362.1"/>
    </source>
</evidence>
<evidence type="ECO:0000259" key="8">
    <source>
        <dbReference type="Pfam" id="PF00892"/>
    </source>
</evidence>
<keyword evidence="5 7" id="KW-0472">Membrane</keyword>
<dbReference type="Gene3D" id="1.10.3730.20">
    <property type="match status" value="1"/>
</dbReference>
<feature type="transmembrane region" description="Helical" evidence="7">
    <location>
        <begin position="101"/>
        <end position="118"/>
    </location>
</feature>
<sequence length="329" mass="34048">MTTGTTRPASIWAALATVYVVWGSTYLAIRVVVEADIPPLAGMGTRFLVAGTILAAFIAFRHGPARLRVSARELRGAAFMGIMLLVFGNGVVAIAEQTVPSGLTALIVAAIPLWFVLFRVAGGERPRTTTWFGVLIGLGGVAGVSLPRGGLDGVETWGILLLILAPLSWATGSYLSPRLGLPRDALVTSAYEMLVAGAVMTTVSVISGEAADLDVTSVPARGWIALAYLVLIGSLLGYTAYSFALAHAPLSLVGTYAYVNPVVAVLLGWAILDETVTSVVVGGGALVIGGVALVVSGERPAGPAGPRRRRETAGPAVPLKRARARARRG</sequence>
<comment type="similarity">
    <text evidence="2">Belongs to the EamA transporter family.</text>
</comment>
<feature type="transmembrane region" description="Helical" evidence="7">
    <location>
        <begin position="12"/>
        <end position="33"/>
    </location>
</feature>
<feature type="transmembrane region" description="Helical" evidence="7">
    <location>
        <begin position="189"/>
        <end position="208"/>
    </location>
</feature>
<feature type="compositionally biased region" description="Basic residues" evidence="6">
    <location>
        <begin position="320"/>
        <end position="329"/>
    </location>
</feature>
<name>A0A2P8EFY2_9ACTN</name>
<dbReference type="Pfam" id="PF00892">
    <property type="entry name" value="EamA"/>
    <property type="match status" value="2"/>
</dbReference>
<dbReference type="SUPFAM" id="SSF103481">
    <property type="entry name" value="Multidrug resistance efflux transporter EmrE"/>
    <property type="match status" value="2"/>
</dbReference>
<evidence type="ECO:0000256" key="7">
    <source>
        <dbReference type="SAM" id="Phobius"/>
    </source>
</evidence>
<dbReference type="AlphaFoldDB" id="A0A2P8EFY2"/>
<evidence type="ECO:0000256" key="2">
    <source>
        <dbReference type="ARBA" id="ARBA00007362"/>
    </source>
</evidence>
<keyword evidence="3 7" id="KW-0812">Transmembrane</keyword>
<dbReference type="InterPro" id="IPR037185">
    <property type="entry name" value="EmrE-like"/>
</dbReference>
<proteinExistence type="inferred from homology"/>
<dbReference type="OrthoDB" id="5242975at2"/>
<organism evidence="9 10">
    <name type="scientific">Haloactinopolyspora alba</name>
    <dbReference type="NCBI Taxonomy" id="648780"/>
    <lineage>
        <taxon>Bacteria</taxon>
        <taxon>Bacillati</taxon>
        <taxon>Actinomycetota</taxon>
        <taxon>Actinomycetes</taxon>
        <taxon>Jiangellales</taxon>
        <taxon>Jiangellaceae</taxon>
        <taxon>Haloactinopolyspora</taxon>
    </lineage>
</organism>
<reference evidence="9 10" key="1">
    <citation type="submission" date="2018-03" db="EMBL/GenBank/DDBJ databases">
        <title>Genomic Encyclopedia of Archaeal and Bacterial Type Strains, Phase II (KMG-II): from individual species to whole genera.</title>
        <authorList>
            <person name="Goeker M."/>
        </authorList>
    </citation>
    <scope>NUCLEOTIDE SEQUENCE [LARGE SCALE GENOMIC DNA]</scope>
    <source>
        <strain evidence="9 10">DSM 45211</strain>
    </source>
</reference>
<feature type="transmembrane region" description="Helical" evidence="7">
    <location>
        <begin position="130"/>
        <end position="151"/>
    </location>
</feature>
<evidence type="ECO:0000256" key="4">
    <source>
        <dbReference type="ARBA" id="ARBA00022989"/>
    </source>
</evidence>
<dbReference type="PANTHER" id="PTHR32322:SF2">
    <property type="entry name" value="EAMA DOMAIN-CONTAINING PROTEIN"/>
    <property type="match status" value="1"/>
</dbReference>
<evidence type="ECO:0000256" key="1">
    <source>
        <dbReference type="ARBA" id="ARBA00004141"/>
    </source>
</evidence>
<feature type="transmembrane region" description="Helical" evidence="7">
    <location>
        <begin position="278"/>
        <end position="297"/>
    </location>
</feature>
<dbReference type="PANTHER" id="PTHR32322">
    <property type="entry name" value="INNER MEMBRANE TRANSPORTER"/>
    <property type="match status" value="1"/>
</dbReference>
<dbReference type="InterPro" id="IPR050638">
    <property type="entry name" value="AA-Vitamin_Transporters"/>
</dbReference>
<accession>A0A2P8EFY2</accession>
<feature type="transmembrane region" description="Helical" evidence="7">
    <location>
        <begin position="45"/>
        <end position="64"/>
    </location>
</feature>
<keyword evidence="4 7" id="KW-1133">Transmembrane helix</keyword>
<protein>
    <submittedName>
        <fullName evidence="9">Drug/metabolite transporter (DMT)-like permease</fullName>
    </submittedName>
</protein>
<feature type="transmembrane region" description="Helical" evidence="7">
    <location>
        <begin position="76"/>
        <end position="95"/>
    </location>
</feature>
<dbReference type="GO" id="GO:0016020">
    <property type="term" value="C:membrane"/>
    <property type="evidence" value="ECO:0007669"/>
    <property type="project" value="UniProtKB-SubCell"/>
</dbReference>
<feature type="region of interest" description="Disordered" evidence="6">
    <location>
        <begin position="299"/>
        <end position="329"/>
    </location>
</feature>
<dbReference type="EMBL" id="PYGE01000001">
    <property type="protein sequence ID" value="PSL08362.1"/>
    <property type="molecule type" value="Genomic_DNA"/>
</dbReference>
<evidence type="ECO:0000313" key="10">
    <source>
        <dbReference type="Proteomes" id="UP000243528"/>
    </source>
</evidence>
<feature type="transmembrane region" description="Helical" evidence="7">
    <location>
        <begin position="157"/>
        <end position="177"/>
    </location>
</feature>
<feature type="domain" description="EamA" evidence="8">
    <location>
        <begin position="156"/>
        <end position="295"/>
    </location>
</feature>
<evidence type="ECO:0000256" key="3">
    <source>
        <dbReference type="ARBA" id="ARBA00022692"/>
    </source>
</evidence>
<dbReference type="RefSeq" id="WP_106535428.1">
    <property type="nucleotide sequence ID" value="NZ_ML142897.1"/>
</dbReference>
<evidence type="ECO:0000256" key="6">
    <source>
        <dbReference type="SAM" id="MobiDB-lite"/>
    </source>
</evidence>
<comment type="subcellular location">
    <subcellularLocation>
        <location evidence="1">Membrane</location>
        <topology evidence="1">Multi-pass membrane protein</topology>
    </subcellularLocation>
</comment>
<feature type="transmembrane region" description="Helical" evidence="7">
    <location>
        <begin position="253"/>
        <end position="272"/>
    </location>
</feature>
<dbReference type="InterPro" id="IPR000620">
    <property type="entry name" value="EamA_dom"/>
</dbReference>